<name>A0A0L8IVC8_PSESX</name>
<sequence length="41" mass="4813">MKCLIQYVLPVYRHKKTTAEVVFYCQGNQSPRYSHPLVQVS</sequence>
<reference evidence="1 2" key="1">
    <citation type="submission" date="2015-09" db="EMBL/GenBank/DDBJ databases">
        <title>Genome announcement of multiple Pseudomonas syringae strains.</title>
        <authorList>
            <person name="Thakur S."/>
            <person name="Wang P.W."/>
            <person name="Gong Y."/>
            <person name="Weir B.S."/>
            <person name="Guttman D.S."/>
        </authorList>
    </citation>
    <scope>NUCLEOTIDE SEQUENCE [LARGE SCALE GENOMIC DNA]</scope>
    <source>
        <strain evidence="1 2">ICMP2802</strain>
    </source>
</reference>
<dbReference type="EMBL" id="LJPM01000494">
    <property type="protein sequence ID" value="KPW12772.1"/>
    <property type="molecule type" value="Genomic_DNA"/>
</dbReference>
<gene>
    <name evidence="1" type="ORF">ALO91_103287</name>
</gene>
<dbReference type="Proteomes" id="UP000050297">
    <property type="component" value="Unassembled WGS sequence"/>
</dbReference>
<proteinExistence type="predicted"/>
<protein>
    <submittedName>
        <fullName evidence="1">Uncharacterized protein</fullName>
    </submittedName>
</protein>
<evidence type="ECO:0000313" key="1">
    <source>
        <dbReference type="EMBL" id="KPW12772.1"/>
    </source>
</evidence>
<accession>A0A0L8IVC8</accession>
<organism evidence="1 2">
    <name type="scientific">Pseudomonas syringae pv. aceris</name>
    <dbReference type="NCBI Taxonomy" id="199198"/>
    <lineage>
        <taxon>Bacteria</taxon>
        <taxon>Pseudomonadati</taxon>
        <taxon>Pseudomonadota</taxon>
        <taxon>Gammaproteobacteria</taxon>
        <taxon>Pseudomonadales</taxon>
        <taxon>Pseudomonadaceae</taxon>
        <taxon>Pseudomonas</taxon>
        <taxon>Pseudomonas syringae</taxon>
    </lineage>
</organism>
<dbReference type="AlphaFoldDB" id="A0A0L8IVC8"/>
<comment type="caution">
    <text evidence="1">The sequence shown here is derived from an EMBL/GenBank/DDBJ whole genome shotgun (WGS) entry which is preliminary data.</text>
</comment>
<evidence type="ECO:0000313" key="2">
    <source>
        <dbReference type="Proteomes" id="UP000050297"/>
    </source>
</evidence>